<keyword evidence="1" id="KW-0175">Coiled coil</keyword>
<organism evidence="3 4">
    <name type="scientific">Cohaesibacter gelatinilyticus</name>
    <dbReference type="NCBI Taxonomy" id="372072"/>
    <lineage>
        <taxon>Bacteria</taxon>
        <taxon>Pseudomonadati</taxon>
        <taxon>Pseudomonadota</taxon>
        <taxon>Alphaproteobacteria</taxon>
        <taxon>Hyphomicrobiales</taxon>
        <taxon>Cohaesibacteraceae</taxon>
    </lineage>
</organism>
<evidence type="ECO:0000313" key="3">
    <source>
        <dbReference type="EMBL" id="SNZ19437.1"/>
    </source>
</evidence>
<evidence type="ECO:0000256" key="1">
    <source>
        <dbReference type="SAM" id="Coils"/>
    </source>
</evidence>
<dbReference type="EMBL" id="OBEL01000002">
    <property type="protein sequence ID" value="SNZ19437.1"/>
    <property type="molecule type" value="Genomic_DNA"/>
</dbReference>
<feature type="coiled-coil region" evidence="1">
    <location>
        <begin position="307"/>
        <end position="357"/>
    </location>
</feature>
<keyword evidence="4" id="KW-1185">Reference proteome</keyword>
<dbReference type="Proteomes" id="UP000219439">
    <property type="component" value="Unassembled WGS sequence"/>
</dbReference>
<protein>
    <recommendedName>
        <fullName evidence="2">Endonuclease/exonuclease/phosphatase domain-containing protein</fullName>
    </recommendedName>
</protein>
<dbReference type="GO" id="GO:0003824">
    <property type="term" value="F:catalytic activity"/>
    <property type="evidence" value="ECO:0007669"/>
    <property type="project" value="InterPro"/>
</dbReference>
<dbReference type="OrthoDB" id="5500612at2"/>
<feature type="domain" description="Endonuclease/exonuclease/phosphatase" evidence="2">
    <location>
        <begin position="45"/>
        <end position="233"/>
    </location>
</feature>
<dbReference type="PANTHER" id="PTHR11371:SF31">
    <property type="entry name" value="EXTRACELLULAR NUCLEASE"/>
    <property type="match status" value="1"/>
</dbReference>
<accession>A0A285PE02</accession>
<evidence type="ECO:0000313" key="4">
    <source>
        <dbReference type="Proteomes" id="UP000219439"/>
    </source>
</evidence>
<dbReference type="RefSeq" id="WP_097153788.1">
    <property type="nucleotide sequence ID" value="NZ_OBEL01000002.1"/>
</dbReference>
<proteinExistence type="predicted"/>
<dbReference type="PANTHER" id="PTHR11371">
    <property type="entry name" value="DEOXYRIBONUCLEASE"/>
    <property type="match status" value="1"/>
</dbReference>
<sequence>MPFYPSIRKMPLDMKARTLGGLARLREQLDEEIPNRKVTETLLLGTWNIRNFDDDRFNNGHRTTEDFFYIAEIISRFDIIAVQELCEDIAPLDKVMKLLGRNYRYIVSDVTEGRPGNKERLAFIYDEDKVSFRGMTGELVLPDKMQIIDGEGDKEKRRQFSRTPFMAAFQSGWFKFILTTVHIYFGENSGPKYERRVKEIRTVAKFLSKRADRDVNKKELGSHILVGDFNIKREGSPGDEALEEEGFTIFRNREGTNKDQNRFYDQISFKSKENQVQLATDGSHGVLQFFDSIYRATDFDSYRTELLKSVRVKIKDFKREKKSAEARKARARTEETKSKAEEKIQKKLDEIAEWTQLLTNDDKLKKYYLSTWRTFRASDHLPLWVELKIDFSDEYLKNLTD</sequence>
<dbReference type="Gene3D" id="3.60.10.10">
    <property type="entry name" value="Endonuclease/exonuclease/phosphatase"/>
    <property type="match status" value="1"/>
</dbReference>
<dbReference type="AlphaFoldDB" id="A0A285PE02"/>
<dbReference type="CDD" id="cd10283">
    <property type="entry name" value="MnuA_DNase1-like"/>
    <property type="match status" value="1"/>
</dbReference>
<evidence type="ECO:0000259" key="2">
    <source>
        <dbReference type="Pfam" id="PF03372"/>
    </source>
</evidence>
<dbReference type="Pfam" id="PF03372">
    <property type="entry name" value="Exo_endo_phos"/>
    <property type="match status" value="1"/>
</dbReference>
<reference evidence="3 4" key="1">
    <citation type="submission" date="2017-09" db="EMBL/GenBank/DDBJ databases">
        <authorList>
            <person name="Ehlers B."/>
            <person name="Leendertz F.H."/>
        </authorList>
    </citation>
    <scope>NUCLEOTIDE SEQUENCE [LARGE SCALE GENOMIC DNA]</scope>
    <source>
        <strain evidence="3 4">DSM 18289</strain>
    </source>
</reference>
<name>A0A285PE02_9HYPH</name>
<dbReference type="InterPro" id="IPR036691">
    <property type="entry name" value="Endo/exonu/phosph_ase_sf"/>
</dbReference>
<dbReference type="SUPFAM" id="SSF56219">
    <property type="entry name" value="DNase I-like"/>
    <property type="match status" value="1"/>
</dbReference>
<gene>
    <name evidence="3" type="ORF">SAMN06265368_2522</name>
</gene>
<dbReference type="InterPro" id="IPR005135">
    <property type="entry name" value="Endo/exonuclease/phosphatase"/>
</dbReference>